<accession>A0A1L7CHK9</accession>
<feature type="transmembrane region" description="Helical" evidence="1">
    <location>
        <begin position="21"/>
        <end position="40"/>
    </location>
</feature>
<dbReference type="AlphaFoldDB" id="A0A1L7CHK9"/>
<proteinExistence type="predicted"/>
<dbReference type="STRING" id="1431546.CAQU_09950"/>
<keyword evidence="3" id="KW-1185">Reference proteome</keyword>
<dbReference type="EMBL" id="CP009245">
    <property type="protein sequence ID" value="APT85332.1"/>
    <property type="molecule type" value="Genomic_DNA"/>
</dbReference>
<sequence length="99" mass="10930">MSGHSYPGVYWERAIDTGQKAVLMGLIACSGLGVSFIGNVEAARCINSEWCKQAHIIQGIGGYIFSFALVFAAFLFVDMVKNIRRARHAEKLREAGFFL</sequence>
<reference evidence="2 3" key="1">
    <citation type="submission" date="2014-08" db="EMBL/GenBank/DDBJ databases">
        <title>Complete genome sequence of Corynebacterium aquilae S-613T(T) (=DSM 44791(T)), isolated from the choana of a healthy golden eagle.</title>
        <authorList>
            <person name="Ruckert C."/>
            <person name="Albersmeier A."/>
            <person name="Winkler A."/>
            <person name="Kalinowski J."/>
        </authorList>
    </citation>
    <scope>NUCLEOTIDE SEQUENCE [LARGE SCALE GENOMIC DNA]</scope>
    <source>
        <strain evidence="2 3">S-613</strain>
    </source>
</reference>
<name>A0A1L7CHK9_9CORY</name>
<dbReference type="KEGG" id="caqu:CAQU_09950"/>
<feature type="transmembrane region" description="Helical" evidence="1">
    <location>
        <begin position="60"/>
        <end position="77"/>
    </location>
</feature>
<keyword evidence="1" id="KW-1133">Transmembrane helix</keyword>
<keyword evidence="1" id="KW-0812">Transmembrane</keyword>
<organism evidence="2 3">
    <name type="scientific">Corynebacterium aquilae DSM 44791</name>
    <dbReference type="NCBI Taxonomy" id="1431546"/>
    <lineage>
        <taxon>Bacteria</taxon>
        <taxon>Bacillati</taxon>
        <taxon>Actinomycetota</taxon>
        <taxon>Actinomycetes</taxon>
        <taxon>Mycobacteriales</taxon>
        <taxon>Corynebacteriaceae</taxon>
        <taxon>Corynebacterium</taxon>
    </lineage>
</organism>
<evidence type="ECO:0000256" key="1">
    <source>
        <dbReference type="SAM" id="Phobius"/>
    </source>
</evidence>
<evidence type="ECO:0000313" key="2">
    <source>
        <dbReference type="EMBL" id="APT85332.1"/>
    </source>
</evidence>
<evidence type="ECO:0000313" key="3">
    <source>
        <dbReference type="Proteomes" id="UP000185478"/>
    </source>
</evidence>
<dbReference type="Proteomes" id="UP000185478">
    <property type="component" value="Chromosome"/>
</dbReference>
<gene>
    <name evidence="2" type="ORF">CAQU_09950</name>
</gene>
<keyword evidence="1" id="KW-0472">Membrane</keyword>
<dbReference type="RefSeq" id="WP_075727269.1">
    <property type="nucleotide sequence ID" value="NZ_CP009245.1"/>
</dbReference>
<protein>
    <submittedName>
        <fullName evidence="2">Uncharacterized protein</fullName>
    </submittedName>
</protein>